<dbReference type="RefSeq" id="WP_138670539.1">
    <property type="nucleotide sequence ID" value="NZ_VCKY01000136.1"/>
</dbReference>
<proteinExistence type="predicted"/>
<organism evidence="1 2">
    <name type="scientific">Nonomuraea turkmeniaca</name>
    <dbReference type="NCBI Taxonomy" id="103838"/>
    <lineage>
        <taxon>Bacteria</taxon>
        <taxon>Bacillati</taxon>
        <taxon>Actinomycetota</taxon>
        <taxon>Actinomycetes</taxon>
        <taxon>Streptosporangiales</taxon>
        <taxon>Streptosporangiaceae</taxon>
        <taxon>Nonomuraea</taxon>
    </lineage>
</organism>
<name>A0A5S4F7E2_9ACTN</name>
<evidence type="ECO:0000313" key="2">
    <source>
        <dbReference type="Proteomes" id="UP000309128"/>
    </source>
</evidence>
<dbReference type="EMBL" id="VCKY01000136">
    <property type="protein sequence ID" value="TMR12372.1"/>
    <property type="molecule type" value="Genomic_DNA"/>
</dbReference>
<reference evidence="1 2" key="1">
    <citation type="submission" date="2019-05" db="EMBL/GenBank/DDBJ databases">
        <title>Draft genome sequence of Nonomuraea turkmeniaca DSM 43926.</title>
        <authorList>
            <person name="Saricaoglu S."/>
            <person name="Isik K."/>
        </authorList>
    </citation>
    <scope>NUCLEOTIDE SEQUENCE [LARGE SCALE GENOMIC DNA]</scope>
    <source>
        <strain evidence="1 2">DSM 43926</strain>
    </source>
</reference>
<gene>
    <name evidence="1" type="ORF">ETD86_32850</name>
</gene>
<dbReference type="OrthoDB" id="3536393at2"/>
<dbReference type="Proteomes" id="UP000309128">
    <property type="component" value="Unassembled WGS sequence"/>
</dbReference>
<evidence type="ECO:0000313" key="1">
    <source>
        <dbReference type="EMBL" id="TMR12372.1"/>
    </source>
</evidence>
<sequence>MEHSPVSTRAYRSMLIGSEGLVVAVLRNGNVALLKLDGEWHDLPAGVRRWAVAWDDLAINDPACESEVTVQAYVAGFSKEGRVLRQHAVVPGTNVAICSSPVGPLPVCGWSLAFSPDVPQACAKCLALLDASDREDSTVAMPAP</sequence>
<accession>A0A5S4F7E2</accession>
<dbReference type="AlphaFoldDB" id="A0A5S4F7E2"/>
<protein>
    <submittedName>
        <fullName evidence="1">Uncharacterized protein</fullName>
    </submittedName>
</protein>
<keyword evidence="2" id="KW-1185">Reference proteome</keyword>
<comment type="caution">
    <text evidence="1">The sequence shown here is derived from an EMBL/GenBank/DDBJ whole genome shotgun (WGS) entry which is preliminary data.</text>
</comment>